<feature type="transmembrane region" description="Helical" evidence="1">
    <location>
        <begin position="127"/>
        <end position="151"/>
    </location>
</feature>
<gene>
    <name evidence="2" type="ORF">EI545_13120</name>
</gene>
<feature type="transmembrane region" description="Helical" evidence="1">
    <location>
        <begin position="221"/>
        <end position="240"/>
    </location>
</feature>
<evidence type="ECO:0000313" key="2">
    <source>
        <dbReference type="EMBL" id="AZL59690.1"/>
    </source>
</evidence>
<organism evidence="2 3">
    <name type="scientific">Tabrizicola piscis</name>
    <dbReference type="NCBI Taxonomy" id="2494374"/>
    <lineage>
        <taxon>Bacteria</taxon>
        <taxon>Pseudomonadati</taxon>
        <taxon>Pseudomonadota</taxon>
        <taxon>Alphaproteobacteria</taxon>
        <taxon>Rhodobacterales</taxon>
        <taxon>Paracoccaceae</taxon>
        <taxon>Tabrizicola</taxon>
    </lineage>
</organism>
<dbReference type="OrthoDB" id="9178355at2"/>
<dbReference type="RefSeq" id="WP_125325885.1">
    <property type="nucleotide sequence ID" value="NZ_CP034328.1"/>
</dbReference>
<sequence>MWHHWVILLATPLVLLRSSESIEAGRRSFDAYLSRKSDVPTFSLESAIQTIFAAAAAYGTSNLLTSIWLPDLTGWQSLWRGVVIGWLALNIGLGAAASVAQMLVLAIAGAMIGAIFGATDVQSWSGISGVSIGAVSGAISVTIVLPFGLWIRAIFTRFSAMIRNPVSGLKSLPENWRNTVLAEDFLAPLELVPGHENTALFSGEEKFPFDILGDRHQSEKIISGTLVAIFLFTPLLIWRWSIKSTAWFYFPYLLLGWGWSNARGYDLVVWCRAYGRTLWNWVALILAILLLASSVAPLIGWVQLESLAREIKENGGPVSPIVGLLVLDWHSLAVQPWYWFYLPSWCLTIFLFLAINKISAELAAGGDQHSRIVTLGRYLWISNLRCVLTNIGLATALFYFLYAIDAWGRTMEFVQSLLQIFAVESDQIVKSSDD</sequence>
<feature type="transmembrane region" description="Helical" evidence="1">
    <location>
        <begin position="48"/>
        <end position="70"/>
    </location>
</feature>
<evidence type="ECO:0000313" key="3">
    <source>
        <dbReference type="Proteomes" id="UP000282002"/>
    </source>
</evidence>
<protein>
    <submittedName>
        <fullName evidence="2">Uncharacterized protein</fullName>
    </submittedName>
</protein>
<keyword evidence="1" id="KW-0472">Membrane</keyword>
<dbReference type="EMBL" id="CP034328">
    <property type="protein sequence ID" value="AZL59690.1"/>
    <property type="molecule type" value="Genomic_DNA"/>
</dbReference>
<evidence type="ECO:0000256" key="1">
    <source>
        <dbReference type="SAM" id="Phobius"/>
    </source>
</evidence>
<accession>A0A3S8U839</accession>
<dbReference type="KEGG" id="taw:EI545_13120"/>
<feature type="transmembrane region" description="Helical" evidence="1">
    <location>
        <begin position="277"/>
        <end position="299"/>
    </location>
</feature>
<feature type="transmembrane region" description="Helical" evidence="1">
    <location>
        <begin position="338"/>
        <end position="358"/>
    </location>
</feature>
<name>A0A3S8U839_9RHOB</name>
<keyword evidence="3" id="KW-1185">Reference proteome</keyword>
<feature type="transmembrane region" description="Helical" evidence="1">
    <location>
        <begin position="82"/>
        <end position="115"/>
    </location>
</feature>
<proteinExistence type="predicted"/>
<feature type="transmembrane region" description="Helical" evidence="1">
    <location>
        <begin position="246"/>
        <end position="265"/>
    </location>
</feature>
<keyword evidence="1" id="KW-0812">Transmembrane</keyword>
<keyword evidence="1" id="KW-1133">Transmembrane helix</keyword>
<reference evidence="2 3" key="1">
    <citation type="submission" date="2018-12" db="EMBL/GenBank/DDBJ databases">
        <title>Complete genome sequencing of Tabrizicola sp. K13M18.</title>
        <authorList>
            <person name="Bae J.-W."/>
        </authorList>
    </citation>
    <scope>NUCLEOTIDE SEQUENCE [LARGE SCALE GENOMIC DNA]</scope>
    <source>
        <strain evidence="2 3">K13M18</strain>
    </source>
</reference>
<dbReference type="Proteomes" id="UP000282002">
    <property type="component" value="Chromosome"/>
</dbReference>
<dbReference type="AlphaFoldDB" id="A0A3S8U839"/>
<feature type="transmembrane region" description="Helical" evidence="1">
    <location>
        <begin position="378"/>
        <end position="402"/>
    </location>
</feature>